<dbReference type="Pfam" id="PF02171">
    <property type="entry name" value="Piwi"/>
    <property type="match status" value="1"/>
</dbReference>
<dbReference type="PANTHER" id="PTHR22891">
    <property type="entry name" value="EUKARYOTIC TRANSLATION INITIATION FACTOR 2C"/>
    <property type="match status" value="1"/>
</dbReference>
<evidence type="ECO:0000259" key="2">
    <source>
        <dbReference type="PROSITE" id="PS50822"/>
    </source>
</evidence>
<sequence length="362" mass="40237">FTSPPSLSAIIWDTSQVPDDCPASHIAQRSSHLRSACPAVKSQLGANSDHAETSGALFPRITGPWDSQNSALNIILPSVFQQPVIFLGADVTHPPAGDGKKPSIAAVVGSMDGHPSRYCATVRVQTSRQETTQELLYSQEVIQDLSNMVRELLIQFYKSTRFKPTRIIYYRGGVSEGQMKQVAWPELMAIRKACISLEEDYRPGITYIVVQKRHHTRLFCSDKTERVGKSGNVPAGTTVDSTITHPSEFDFYLCSHAGIQGTSRPSHYQVLWDDNCFTADELQLLTYQLCHTYVRCTRSVSIPAPAYYARLVAFRARYHLVDKDHDSAEGSHVSGQSNGRDPQALAKAVQIHHDTQHTMYFA</sequence>
<name>A0A2G9PBQ2_AQUCT</name>
<dbReference type="InterPro" id="IPR036397">
    <property type="entry name" value="RNaseH_sf"/>
</dbReference>
<keyword evidence="4" id="KW-1185">Reference proteome</keyword>
<evidence type="ECO:0000256" key="1">
    <source>
        <dbReference type="SAM" id="MobiDB-lite"/>
    </source>
</evidence>
<dbReference type="EMBL" id="KV922488">
    <property type="protein sequence ID" value="PIO00709.1"/>
    <property type="molecule type" value="Genomic_DNA"/>
</dbReference>
<reference evidence="4" key="1">
    <citation type="journal article" date="2017" name="Nat. Commun.">
        <title>The North American bullfrog draft genome provides insight into hormonal regulation of long noncoding RNA.</title>
        <authorList>
            <person name="Hammond S.A."/>
            <person name="Warren R.L."/>
            <person name="Vandervalk B.P."/>
            <person name="Kucuk E."/>
            <person name="Khan H."/>
            <person name="Gibb E.A."/>
            <person name="Pandoh P."/>
            <person name="Kirk H."/>
            <person name="Zhao Y."/>
            <person name="Jones M."/>
            <person name="Mungall A.J."/>
            <person name="Coope R."/>
            <person name="Pleasance S."/>
            <person name="Moore R.A."/>
            <person name="Holt R.A."/>
            <person name="Round J.M."/>
            <person name="Ohora S."/>
            <person name="Walle B.V."/>
            <person name="Veldhoen N."/>
            <person name="Helbing C.C."/>
            <person name="Birol I."/>
        </authorList>
    </citation>
    <scope>NUCLEOTIDE SEQUENCE [LARGE SCALE GENOMIC DNA]</scope>
</reference>
<dbReference type="GO" id="GO:0003676">
    <property type="term" value="F:nucleic acid binding"/>
    <property type="evidence" value="ECO:0007669"/>
    <property type="project" value="InterPro"/>
</dbReference>
<dbReference type="SMART" id="SM00950">
    <property type="entry name" value="Piwi"/>
    <property type="match status" value="1"/>
</dbReference>
<proteinExistence type="predicted"/>
<dbReference type="AlphaFoldDB" id="A0A2G9PBQ2"/>
<organism evidence="3 4">
    <name type="scientific">Aquarana catesbeiana</name>
    <name type="common">American bullfrog</name>
    <name type="synonym">Rana catesbeiana</name>
    <dbReference type="NCBI Taxonomy" id="8400"/>
    <lineage>
        <taxon>Eukaryota</taxon>
        <taxon>Metazoa</taxon>
        <taxon>Chordata</taxon>
        <taxon>Craniata</taxon>
        <taxon>Vertebrata</taxon>
        <taxon>Euteleostomi</taxon>
        <taxon>Amphibia</taxon>
        <taxon>Batrachia</taxon>
        <taxon>Anura</taxon>
        <taxon>Neobatrachia</taxon>
        <taxon>Ranoidea</taxon>
        <taxon>Ranidae</taxon>
        <taxon>Aquarana</taxon>
    </lineage>
</organism>
<dbReference type="Gene3D" id="3.30.420.10">
    <property type="entry name" value="Ribonuclease H-like superfamily/Ribonuclease H"/>
    <property type="match status" value="1"/>
</dbReference>
<dbReference type="InterPro" id="IPR003165">
    <property type="entry name" value="Piwi"/>
</dbReference>
<dbReference type="Proteomes" id="UP000228934">
    <property type="component" value="Unassembled WGS sequence"/>
</dbReference>
<dbReference type="PROSITE" id="PS50822">
    <property type="entry name" value="PIWI"/>
    <property type="match status" value="1"/>
</dbReference>
<feature type="domain" description="Piwi" evidence="2">
    <location>
        <begin position="85"/>
        <end position="321"/>
    </location>
</feature>
<evidence type="ECO:0000313" key="4">
    <source>
        <dbReference type="Proteomes" id="UP000228934"/>
    </source>
</evidence>
<dbReference type="FunFam" id="3.30.420.10:FF:000001">
    <property type="entry name" value="Protein argonaute-2"/>
    <property type="match status" value="1"/>
</dbReference>
<dbReference type="SUPFAM" id="SSF53098">
    <property type="entry name" value="Ribonuclease H-like"/>
    <property type="match status" value="1"/>
</dbReference>
<evidence type="ECO:0000313" key="3">
    <source>
        <dbReference type="EMBL" id="PIO00709.1"/>
    </source>
</evidence>
<dbReference type="OrthoDB" id="10252740at2759"/>
<feature type="non-terminal residue" evidence="3">
    <location>
        <position position="1"/>
    </location>
</feature>
<accession>A0A2G9PBQ2</accession>
<gene>
    <name evidence="3" type="ORF">AB205_0117650</name>
</gene>
<protein>
    <recommendedName>
        <fullName evidence="2">Piwi domain-containing protein</fullName>
    </recommendedName>
</protein>
<feature type="region of interest" description="Disordered" evidence="1">
    <location>
        <begin position="326"/>
        <end position="347"/>
    </location>
</feature>
<dbReference type="InterPro" id="IPR012337">
    <property type="entry name" value="RNaseH-like_sf"/>
</dbReference>